<organism evidence="1 2">
    <name type="scientific">Palleronia marisminoris</name>
    <dbReference type="NCBI Taxonomy" id="315423"/>
    <lineage>
        <taxon>Bacteria</taxon>
        <taxon>Pseudomonadati</taxon>
        <taxon>Pseudomonadota</taxon>
        <taxon>Alphaproteobacteria</taxon>
        <taxon>Rhodobacterales</taxon>
        <taxon>Roseobacteraceae</taxon>
        <taxon>Palleronia</taxon>
    </lineage>
</organism>
<dbReference type="AlphaFoldDB" id="A0A1Y5TDS2"/>
<evidence type="ECO:0000313" key="1">
    <source>
        <dbReference type="EMBL" id="SLN61300.1"/>
    </source>
</evidence>
<name>A0A1Y5TDS2_9RHOB</name>
<sequence length="154" mass="16951">MTEDARFEDAQGGPLRLRALDLDDLAVVSSLVQDAVLPVTEMRWDHVQRRFGLLLNRLRREDDAAEVERVRTVLVVEDVMAVRTSGIEREDRDLVCAVLSVTMEPGEDGTGTVMITLAGDGAIALSVEALEVTLRDVTRPYHAPSGKFPDHGLD</sequence>
<dbReference type="Proteomes" id="UP000193870">
    <property type="component" value="Unassembled WGS sequence"/>
</dbReference>
<reference evidence="1 2" key="1">
    <citation type="submission" date="2017-03" db="EMBL/GenBank/DDBJ databases">
        <authorList>
            <person name="Afonso C.L."/>
            <person name="Miller P.J."/>
            <person name="Scott M.A."/>
            <person name="Spackman E."/>
            <person name="Goraichik I."/>
            <person name="Dimitrov K.M."/>
            <person name="Suarez D.L."/>
            <person name="Swayne D.E."/>
        </authorList>
    </citation>
    <scope>NUCLEOTIDE SEQUENCE [LARGE SCALE GENOMIC DNA]</scope>
    <source>
        <strain evidence="1 2">CECT 7066</strain>
    </source>
</reference>
<dbReference type="RefSeq" id="WP_085855044.1">
    <property type="nucleotide sequence ID" value="NZ_FOPF01000010.1"/>
</dbReference>
<accession>A0A1Y5TDS2</accession>
<dbReference type="OrthoDB" id="9806367at2"/>
<proteinExistence type="predicted"/>
<evidence type="ECO:0000313" key="2">
    <source>
        <dbReference type="Proteomes" id="UP000193870"/>
    </source>
</evidence>
<dbReference type="STRING" id="315423.SAMN04488020_11023"/>
<gene>
    <name evidence="1" type="ORF">PAM7066_03055</name>
</gene>
<dbReference type="Pfam" id="PF11164">
    <property type="entry name" value="DUF2948"/>
    <property type="match status" value="1"/>
</dbReference>
<keyword evidence="2" id="KW-1185">Reference proteome</keyword>
<dbReference type="InterPro" id="IPR021335">
    <property type="entry name" value="DUF2948"/>
</dbReference>
<evidence type="ECO:0008006" key="3">
    <source>
        <dbReference type="Google" id="ProtNLM"/>
    </source>
</evidence>
<protein>
    <recommendedName>
        <fullName evidence="3">DUF2948 domain-containing protein</fullName>
    </recommendedName>
</protein>
<dbReference type="EMBL" id="FWFV01000009">
    <property type="protein sequence ID" value="SLN61300.1"/>
    <property type="molecule type" value="Genomic_DNA"/>
</dbReference>